<dbReference type="Proteomes" id="UP001213664">
    <property type="component" value="Chromosome"/>
</dbReference>
<evidence type="ECO:0000256" key="1">
    <source>
        <dbReference type="SAM" id="SignalP"/>
    </source>
</evidence>
<dbReference type="EMBL" id="CP119326">
    <property type="protein sequence ID" value="WEK38554.1"/>
    <property type="molecule type" value="Genomic_DNA"/>
</dbReference>
<gene>
    <name evidence="2" type="ORF">P0Y50_08290</name>
</gene>
<feature type="chain" id="PRO_5042609559" evidence="1">
    <location>
        <begin position="26"/>
        <end position="264"/>
    </location>
</feature>
<feature type="signal peptide" evidence="1">
    <location>
        <begin position="1"/>
        <end position="25"/>
    </location>
</feature>
<sequence>MKGSITLGMAVAAALLILPVTTAKAQITEPEPSRFSDAIVFPVVLRPTRNQASTEPGYLFDFRLSRIAARSVAREIPAAGFGEEAIKIDDPLWMAATTRSGQTVYCSDQNYSARCLRDADDDGRFEQFWWAMRGGCSLLREAACREPTPLAYQGRQTIEGGPVAYSALNADHLTDPRALSGQARVIWNRRAGAYEVVLSTGEGRRKRPLASPFTPIRPQTPRGPALLDQHGLKVRIEGVDPSGAVTIGSAELPAEFGGFFMPIG</sequence>
<protein>
    <submittedName>
        <fullName evidence="2">Uncharacterized protein</fullName>
    </submittedName>
</protein>
<name>A0AAJ6BK30_9CAUL</name>
<evidence type="ECO:0000313" key="2">
    <source>
        <dbReference type="EMBL" id="WEK38554.1"/>
    </source>
</evidence>
<keyword evidence="1" id="KW-0732">Signal</keyword>
<proteinExistence type="predicted"/>
<accession>A0AAJ6BK30</accession>
<evidence type="ECO:0000313" key="3">
    <source>
        <dbReference type="Proteomes" id="UP001213664"/>
    </source>
</evidence>
<organism evidence="2 3">
    <name type="scientific">Candidatus Brevundimonas colombiensis</name>
    <dbReference type="NCBI Taxonomy" id="3121376"/>
    <lineage>
        <taxon>Bacteria</taxon>
        <taxon>Pseudomonadati</taxon>
        <taxon>Pseudomonadota</taxon>
        <taxon>Alphaproteobacteria</taxon>
        <taxon>Caulobacterales</taxon>
        <taxon>Caulobacteraceae</taxon>
        <taxon>Brevundimonas</taxon>
    </lineage>
</organism>
<reference evidence="2" key="1">
    <citation type="submission" date="2023-03" db="EMBL/GenBank/DDBJ databases">
        <title>Andean soil-derived lignocellulolytic bacterial consortium as a source of novel taxa and putative plastic-active enzymes.</title>
        <authorList>
            <person name="Diaz-Garcia L."/>
            <person name="Chuvochina M."/>
            <person name="Feuerriegel G."/>
            <person name="Bunk B."/>
            <person name="Sproer C."/>
            <person name="Streit W.R."/>
            <person name="Rodriguez L.M."/>
            <person name="Overmann J."/>
            <person name="Jimenez D.J."/>
        </authorList>
    </citation>
    <scope>NUCLEOTIDE SEQUENCE</scope>
    <source>
        <strain evidence="2">MAG 833</strain>
    </source>
</reference>
<dbReference type="AlphaFoldDB" id="A0AAJ6BK30"/>